<dbReference type="EMBL" id="LWAE01000003">
    <property type="protein sequence ID" value="KZL91094.1"/>
    <property type="molecule type" value="Genomic_DNA"/>
</dbReference>
<comment type="caution">
    <text evidence="2">The sequence shown here is derived from an EMBL/GenBank/DDBJ whole genome shotgun (WGS) entry which is preliminary data.</text>
</comment>
<dbReference type="OrthoDB" id="1916774at2"/>
<feature type="transmembrane region" description="Helical" evidence="1">
    <location>
        <begin position="30"/>
        <end position="49"/>
    </location>
</feature>
<dbReference type="RefSeq" id="WP_066623204.1">
    <property type="nucleotide sequence ID" value="NZ_FQXL01000016.1"/>
</dbReference>
<evidence type="ECO:0000313" key="3">
    <source>
        <dbReference type="Proteomes" id="UP000076603"/>
    </source>
</evidence>
<dbReference type="AlphaFoldDB" id="A0A162SDH3"/>
<keyword evidence="1" id="KW-0812">Transmembrane</keyword>
<name>A0A162SDH3_9CLOT</name>
<keyword evidence="3" id="KW-1185">Reference proteome</keyword>
<dbReference type="Proteomes" id="UP000076603">
    <property type="component" value="Unassembled WGS sequence"/>
</dbReference>
<reference evidence="2 3" key="1">
    <citation type="submission" date="2016-04" db="EMBL/GenBank/DDBJ databases">
        <title>Genome sequence of Clostridium magnum DSM 2767.</title>
        <authorList>
            <person name="Poehlein A."/>
            <person name="Uhlig R."/>
            <person name="Fischer R."/>
            <person name="Bahl H."/>
            <person name="Daniel R."/>
        </authorList>
    </citation>
    <scope>NUCLEOTIDE SEQUENCE [LARGE SCALE GENOMIC DNA]</scope>
    <source>
        <strain evidence="2 3">DSM 2767</strain>
    </source>
</reference>
<feature type="transmembrane region" description="Helical" evidence="1">
    <location>
        <begin position="6"/>
        <end position="23"/>
    </location>
</feature>
<dbReference type="PATRIC" id="fig|1121326.3.peg.2869"/>
<organism evidence="2 3">
    <name type="scientific">Clostridium magnum DSM 2767</name>
    <dbReference type="NCBI Taxonomy" id="1121326"/>
    <lineage>
        <taxon>Bacteria</taxon>
        <taxon>Bacillati</taxon>
        <taxon>Bacillota</taxon>
        <taxon>Clostridia</taxon>
        <taxon>Eubacteriales</taxon>
        <taxon>Clostridiaceae</taxon>
        <taxon>Clostridium</taxon>
    </lineage>
</organism>
<keyword evidence="1" id="KW-1133">Transmembrane helix</keyword>
<sequence>MSYDKLFFIFAALIAVSLVVCIIKKVTKAIIFTLVIIFIFSFVKAINLGQSPMDVFNSSKNDVTYTKEIYNYSQKIKKSVSNTIAAVENKSLPQIKEENKNLHNYLDKVSKLPHGVELNSFHDNYCSYLQNIVLTSDTLIKGADVSNGILKNTEQAKSNFQKYLDELLKIKAK</sequence>
<accession>A0A162SDH3</accession>
<proteinExistence type="predicted"/>
<gene>
    <name evidence="2" type="ORF">CLMAG_28520</name>
</gene>
<evidence type="ECO:0000256" key="1">
    <source>
        <dbReference type="SAM" id="Phobius"/>
    </source>
</evidence>
<keyword evidence="1" id="KW-0472">Membrane</keyword>
<evidence type="ECO:0000313" key="2">
    <source>
        <dbReference type="EMBL" id="KZL91094.1"/>
    </source>
</evidence>
<protein>
    <submittedName>
        <fullName evidence="2">Uncharacterized protein</fullName>
    </submittedName>
</protein>